<evidence type="ECO:0000313" key="2">
    <source>
        <dbReference type="EMBL" id="QCQ22790.1"/>
    </source>
</evidence>
<keyword evidence="1" id="KW-0175">Coiled coil</keyword>
<sequence>MKKSNRLETRIPVLLCVLAVALCYWVPGCAHFRGKQSAAELEAQRDAAIKWNEGFKAFEEGDYETSAEIFDSLSRQAEDEALRRRALYAAACSHLLGSRTAREFDQALETWKLWKEMAPYQQDFEDPRMLDILLQRHATCYKEAQRSRQRLKPHNEAALRKRLEEKDKEITELKQRLDALETLHREIQEKKKGVSSP</sequence>
<evidence type="ECO:0000256" key="1">
    <source>
        <dbReference type="SAM" id="Coils"/>
    </source>
</evidence>
<organism evidence="2 3">
    <name type="scientific">Desulfoglaeba alkanexedens ALDC</name>
    <dbReference type="NCBI Taxonomy" id="980445"/>
    <lineage>
        <taxon>Bacteria</taxon>
        <taxon>Pseudomonadati</taxon>
        <taxon>Thermodesulfobacteriota</taxon>
        <taxon>Syntrophobacteria</taxon>
        <taxon>Syntrophobacterales</taxon>
        <taxon>Syntrophobacteraceae</taxon>
        <taxon>Desulfoglaeba</taxon>
    </lineage>
</organism>
<accession>A0A4P8L4H6</accession>
<keyword evidence="3" id="KW-1185">Reference proteome</keyword>
<dbReference type="EMBL" id="CP040098">
    <property type="protein sequence ID" value="QCQ22790.1"/>
    <property type="molecule type" value="Genomic_DNA"/>
</dbReference>
<dbReference type="OrthoDB" id="5452337at2"/>
<dbReference type="KEGG" id="dax:FDQ92_11765"/>
<dbReference type="AlphaFoldDB" id="A0A4P8L4H6"/>
<dbReference type="Proteomes" id="UP000298602">
    <property type="component" value="Chromosome"/>
</dbReference>
<name>A0A4P8L4H6_9BACT</name>
<reference evidence="2 3" key="1">
    <citation type="submission" date="2019-05" db="EMBL/GenBank/DDBJ databases">
        <title>The Complete Genome Sequence of the n-alkane-degrading Desulfoglaeba alkanexedens ALDC reveals multiple alkylsuccinate synthase gene clusters.</title>
        <authorList>
            <person name="Callaghan A.V."/>
            <person name="Davidova I.A."/>
            <person name="Duncan K.E."/>
            <person name="Morris B."/>
            <person name="McInerney M.J."/>
        </authorList>
    </citation>
    <scope>NUCLEOTIDE SEQUENCE [LARGE SCALE GENOMIC DNA]</scope>
    <source>
        <strain evidence="2 3">ALDC</strain>
    </source>
</reference>
<dbReference type="RefSeq" id="WP_137425073.1">
    <property type="nucleotide sequence ID" value="NZ_CP040098.1"/>
</dbReference>
<evidence type="ECO:0000313" key="3">
    <source>
        <dbReference type="Proteomes" id="UP000298602"/>
    </source>
</evidence>
<gene>
    <name evidence="2" type="ORF">FDQ92_11765</name>
</gene>
<reference evidence="2 3" key="2">
    <citation type="submission" date="2019-05" db="EMBL/GenBank/DDBJ databases">
        <authorList>
            <person name="Suflita J.M."/>
            <person name="Marks C.R."/>
        </authorList>
    </citation>
    <scope>NUCLEOTIDE SEQUENCE [LARGE SCALE GENOMIC DNA]</scope>
    <source>
        <strain evidence="2 3">ALDC</strain>
    </source>
</reference>
<protein>
    <submittedName>
        <fullName evidence="2">Uncharacterized protein</fullName>
    </submittedName>
</protein>
<proteinExistence type="predicted"/>
<feature type="coiled-coil region" evidence="1">
    <location>
        <begin position="156"/>
        <end position="190"/>
    </location>
</feature>